<dbReference type="Pfam" id="PF00614">
    <property type="entry name" value="PLDc"/>
    <property type="match status" value="1"/>
</dbReference>
<dbReference type="CDD" id="cd09105">
    <property type="entry name" value="PLDc_vPLD1_2_like_2"/>
    <property type="match status" value="1"/>
</dbReference>
<dbReference type="GO" id="GO:0032049">
    <property type="term" value="P:cardiolipin biosynthetic process"/>
    <property type="evidence" value="ECO:0007669"/>
    <property type="project" value="UniProtKB-ARBA"/>
</dbReference>
<name>A0A5C5G7K6_9RHOB</name>
<sequence>MCATRPRTGAGASWPRGRRYLSRAAAGGTAVASARGMSVGCTAGRYRRDDRSDAQVHRRRYGAARGRLSRRTRVRGRQQYHRRPPDRRTCRSVGRTSAARDAAGWSLSPCPRFRSARRASRYTGFLMSGIQDIQLLLTAAEAYPAFEERVASAQKHINASFRIFDPFTRLRSDAAKKYGNDWFDLLVGKLAEGVSIELRLTDFDPVARTDLHRQTWASLRALWAAGEASGHPENLKARALMHPARSGYLMRALFWPYVRHLVRREVKKLDTMSVEGREEALSLSPLFAPLLDKTNKRARFWPPSPLVPATHHQKLAVIDSEWLYIGGLDLDERRYDTPMHNQAPELTWHDVQVLVRGPVVAEAERHLSEFEDVNNAKHRPGLAGDTFRRTLSAKRTTGLAHISPKTISEELLHTNLDGIASARNLIYIETQFFRDRRIAKALAEAARTYPDLHMVAVLPAAPEDVAFMGDAGPDARFGEFQQARAVMKVTEAFGPRVFFASPARSARQGEPKTRRDHLDGAPIIYVHAKLAVFDGQRAIVSSANLNGRSLSWDTEAGLRLEDAATAELLLQRCLDHWTISKGPKATDGGRAIVDSLRDLAVEDRARDPEKRQGLLLPYSVTPARRFGRNLPGIPEKMV</sequence>
<evidence type="ECO:0000256" key="5">
    <source>
        <dbReference type="ARBA" id="ARBA00029594"/>
    </source>
</evidence>
<dbReference type="Pfam" id="PF13091">
    <property type="entry name" value="PLDc_2"/>
    <property type="match status" value="1"/>
</dbReference>
<feature type="compositionally biased region" description="Basic residues" evidence="6">
    <location>
        <begin position="57"/>
        <end position="85"/>
    </location>
</feature>
<dbReference type="PANTHER" id="PTHR21248:SF12">
    <property type="entry name" value="CARDIOLIPIN SYNTHASE C"/>
    <property type="match status" value="1"/>
</dbReference>
<feature type="region of interest" description="Disordered" evidence="6">
    <location>
        <begin position="48"/>
        <end position="95"/>
    </location>
</feature>
<dbReference type="AlphaFoldDB" id="A0A5C5G7K6"/>
<comment type="caution">
    <text evidence="8">The sequence shown here is derived from an EMBL/GenBank/DDBJ whole genome shotgun (WGS) entry which is preliminary data.</text>
</comment>
<dbReference type="EMBL" id="VFFF01000004">
    <property type="protein sequence ID" value="TNY30694.1"/>
    <property type="molecule type" value="Genomic_DNA"/>
</dbReference>
<dbReference type="Gene3D" id="3.30.870.10">
    <property type="entry name" value="Endonuclease Chain A"/>
    <property type="match status" value="2"/>
</dbReference>
<dbReference type="SMART" id="SM00155">
    <property type="entry name" value="PLDc"/>
    <property type="match status" value="2"/>
</dbReference>
<protein>
    <recommendedName>
        <fullName evidence="3">Phospholipase D</fullName>
    </recommendedName>
    <alternativeName>
        <fullName evidence="5">Choline phosphatase</fullName>
    </alternativeName>
</protein>
<organism evidence="8 9">
    <name type="scientific">Pelagovum pacificum</name>
    <dbReference type="NCBI Taxonomy" id="2588711"/>
    <lineage>
        <taxon>Bacteria</taxon>
        <taxon>Pseudomonadati</taxon>
        <taxon>Pseudomonadota</taxon>
        <taxon>Alphaproteobacteria</taxon>
        <taxon>Rhodobacterales</taxon>
        <taxon>Paracoccaceae</taxon>
        <taxon>Pelagovum</taxon>
    </lineage>
</organism>
<evidence type="ECO:0000256" key="4">
    <source>
        <dbReference type="ARBA" id="ARBA00022525"/>
    </source>
</evidence>
<evidence type="ECO:0000313" key="9">
    <source>
        <dbReference type="Proteomes" id="UP000314011"/>
    </source>
</evidence>
<dbReference type="Proteomes" id="UP000314011">
    <property type="component" value="Unassembled WGS sequence"/>
</dbReference>
<evidence type="ECO:0000256" key="6">
    <source>
        <dbReference type="SAM" id="MobiDB-lite"/>
    </source>
</evidence>
<keyword evidence="9" id="KW-1185">Reference proteome</keyword>
<dbReference type="SUPFAM" id="SSF56024">
    <property type="entry name" value="Phospholipase D/nuclease"/>
    <property type="match status" value="2"/>
</dbReference>
<dbReference type="PANTHER" id="PTHR21248">
    <property type="entry name" value="CARDIOLIPIN SYNTHASE"/>
    <property type="match status" value="1"/>
</dbReference>
<dbReference type="GO" id="GO:0005576">
    <property type="term" value="C:extracellular region"/>
    <property type="evidence" value="ECO:0007669"/>
    <property type="project" value="UniProtKB-SubCell"/>
</dbReference>
<accession>A0A5C5G7K6</accession>
<comment type="subcellular location">
    <subcellularLocation>
        <location evidence="2">Secreted</location>
    </subcellularLocation>
</comment>
<proteinExistence type="predicted"/>
<evidence type="ECO:0000256" key="2">
    <source>
        <dbReference type="ARBA" id="ARBA00004613"/>
    </source>
</evidence>
<dbReference type="GO" id="GO:0030572">
    <property type="term" value="F:phosphatidyltransferase activity"/>
    <property type="evidence" value="ECO:0007669"/>
    <property type="project" value="UniProtKB-ARBA"/>
</dbReference>
<evidence type="ECO:0000256" key="1">
    <source>
        <dbReference type="ARBA" id="ARBA00003145"/>
    </source>
</evidence>
<dbReference type="PROSITE" id="PS50035">
    <property type="entry name" value="PLD"/>
    <property type="match status" value="2"/>
</dbReference>
<feature type="domain" description="PLD phosphodiesterase" evidence="7">
    <location>
        <begin position="307"/>
        <end position="334"/>
    </location>
</feature>
<evidence type="ECO:0000313" key="8">
    <source>
        <dbReference type="EMBL" id="TNY30694.1"/>
    </source>
</evidence>
<dbReference type="InterPro" id="IPR025202">
    <property type="entry name" value="PLD-like_dom"/>
</dbReference>
<dbReference type="InterPro" id="IPR001736">
    <property type="entry name" value="PLipase_D/transphosphatidylase"/>
</dbReference>
<evidence type="ECO:0000256" key="3">
    <source>
        <dbReference type="ARBA" id="ARBA00018392"/>
    </source>
</evidence>
<dbReference type="OrthoDB" id="8828485at2"/>
<feature type="domain" description="PLD phosphodiesterase" evidence="7">
    <location>
        <begin position="527"/>
        <end position="549"/>
    </location>
</feature>
<comment type="function">
    <text evidence="1">Could be a virulence factor.</text>
</comment>
<evidence type="ECO:0000259" key="7">
    <source>
        <dbReference type="PROSITE" id="PS50035"/>
    </source>
</evidence>
<reference evidence="8 9" key="1">
    <citation type="submission" date="2019-06" db="EMBL/GenBank/DDBJ databases">
        <title>Genome of new Rhodobacteraceae sp. SM1903.</title>
        <authorList>
            <person name="Ren X."/>
        </authorList>
    </citation>
    <scope>NUCLEOTIDE SEQUENCE [LARGE SCALE GENOMIC DNA]</scope>
    <source>
        <strain evidence="8 9">SM1903</strain>
    </source>
</reference>
<keyword evidence="4" id="KW-0964">Secreted</keyword>
<gene>
    <name evidence="8" type="ORF">FHY64_19135</name>
</gene>